<dbReference type="InterPro" id="IPR002816">
    <property type="entry name" value="TraB/PrgY/GumN_fam"/>
</dbReference>
<keyword evidence="8" id="KW-0378">Hydrolase</keyword>
<name>A0ABY4IA50_CHIFI</name>
<dbReference type="InterPro" id="IPR040230">
    <property type="entry name" value="TIKI1/2-like"/>
</dbReference>
<evidence type="ECO:0000256" key="4">
    <source>
        <dbReference type="ARBA" id="ARBA00022670"/>
    </source>
</evidence>
<proteinExistence type="predicted"/>
<comment type="subcellular location">
    <subcellularLocation>
        <location evidence="3">Membrane</location>
        <topology evidence="3">Single-pass type I membrane protein</topology>
    </subcellularLocation>
</comment>
<dbReference type="PANTHER" id="PTHR31120:SF6">
    <property type="entry name" value="METALLOPROTEASE TIKI HOMOLOG"/>
    <property type="match status" value="1"/>
</dbReference>
<keyword evidence="7" id="KW-0732">Signal</keyword>
<comment type="cofactor">
    <cofactor evidence="1">
        <name>Mn(2+)</name>
        <dbReference type="ChEBI" id="CHEBI:29035"/>
    </cofactor>
</comment>
<evidence type="ECO:0000313" key="13">
    <source>
        <dbReference type="EMBL" id="UPK71551.1"/>
    </source>
</evidence>
<keyword evidence="5" id="KW-0812">Transmembrane</keyword>
<dbReference type="Pfam" id="PF01963">
    <property type="entry name" value="TraB_PrgY_gumN"/>
    <property type="match status" value="1"/>
</dbReference>
<dbReference type="RefSeq" id="WP_247813664.1">
    <property type="nucleotide sequence ID" value="NZ_CP095855.1"/>
</dbReference>
<evidence type="ECO:0000256" key="1">
    <source>
        <dbReference type="ARBA" id="ARBA00001936"/>
    </source>
</evidence>
<gene>
    <name evidence="13" type="ORF">MYF79_09695</name>
</gene>
<keyword evidence="14" id="KW-1185">Reference proteome</keyword>
<sequence length="1189" mass="134365">MLLILLIPTTALHAQRINRSNYELLWRIDGPGMPSPSYLFGTMHLADKRVFDFSDSVLVALRNTSSFATEVDMDSIMSYIFSPDGIMSDTVNYMRRILTAKEYRYVDSMVIRKTGGPIDHLQMKRLWILEALLLDEEEALSKRAGRNLKAENIFLDGWLHQKAILLGKPIHSLEKMQNQLHLLGTETSKMQKEAFLENLGYYELENDEKTQPGTIFKERISVLDSLVNLYYEANLQSIATLIKDYDSIDDGPGLSVRNVEMAGNLAVLANKSSVFAAVGAAHLPGEKGIISLLRAKGFTVTPVQATFTGQAKKDRQQLDSIQGYLLNKIAEGYSVALPGMPITYPIPNSNRKMYVGNSEAQTGFAFCLDVPQMGTDNQQMANAIINNMAGRGNATLQKSYPVTHRGVDGMEATMLQNDIPFYIRVFIRNHRTFVFMYGATDEDSVGRKEFFKSVRFYDIVRPVLTYDTLSRPQLGFSAILPSDINHVNNSLTIRPVEAYSGIDDVNGISYMLRIDKMKGGYFNNSDETLLAGVRLTLLKEDSTLQLIDSTVSERNGLPLYQLRFRHTNGFISRLHFIPRGNLAYALLTVYDSTRADSLYWQRFLNGFQIHPLQAQAPVVRFTPADSSFTIAGPTTFDAIIRRGQDASSEVQTYSYAAVDTMSYATYTAEVYKYNRYYCNEPDSLVNDFIHPADSIFSIVSQQKTMWEGQPVYTTELKLRHTGLRCYRKALVAGHTIYRLSAILPEEIISKGYGAQFLTAFEPGNGSKADTLRLTQKKLPVLLKDLQSKDASVFRNASDYFQNIAPDSTDKELIINALNMSFPADTAGENVKSQLLLSLGPIADNAVVHAAERLFSETTDASQRIGIIYFLSGLPMDSAIRTVLRLAPEIPEDNTDDIMIFSSYLLHNSLYLQYMPAMIATAEKSRSFLQFFAGYTYRDSIWLSPHITQYGLNRLIPRLSQLFEYQFKKRSDTKEDRLPVWEYRLLTTGRILALPNMPAAAETIFKQLLTDTIMSLRALGARGLIGHGLSVDDKILQSILADKEEGYAFITALDENRQLSSIRHLLSQELIGHCYLSNYLAEGYAREAINIEEVTRVRVQHEKLPAQWLILYRVKIGESRNWKYILNGPQPLSSKEFNINPRLIHYIRDESKWKDKKQLAKEAAEAYESFLRAPEGSDEDDDYVEIDEGY</sequence>
<protein>
    <submittedName>
        <fullName evidence="13">TraB/GumN family protein</fullName>
    </submittedName>
</protein>
<evidence type="ECO:0000256" key="11">
    <source>
        <dbReference type="ARBA" id="ARBA00023136"/>
    </source>
</evidence>
<dbReference type="CDD" id="cd14789">
    <property type="entry name" value="Tiki"/>
    <property type="match status" value="1"/>
</dbReference>
<evidence type="ECO:0000256" key="10">
    <source>
        <dbReference type="ARBA" id="ARBA00023049"/>
    </source>
</evidence>
<evidence type="ECO:0000256" key="5">
    <source>
        <dbReference type="ARBA" id="ARBA00022692"/>
    </source>
</evidence>
<organism evidence="13 14">
    <name type="scientific">Chitinophaga filiformis</name>
    <name type="common">Myxococcus filiformis</name>
    <name type="synonym">Flexibacter filiformis</name>
    <dbReference type="NCBI Taxonomy" id="104663"/>
    <lineage>
        <taxon>Bacteria</taxon>
        <taxon>Pseudomonadati</taxon>
        <taxon>Bacteroidota</taxon>
        <taxon>Chitinophagia</taxon>
        <taxon>Chitinophagales</taxon>
        <taxon>Chitinophagaceae</taxon>
        <taxon>Chitinophaga</taxon>
    </lineage>
</organism>
<evidence type="ECO:0000256" key="3">
    <source>
        <dbReference type="ARBA" id="ARBA00004479"/>
    </source>
</evidence>
<evidence type="ECO:0000256" key="7">
    <source>
        <dbReference type="ARBA" id="ARBA00022729"/>
    </source>
</evidence>
<keyword evidence="4" id="KW-0645">Protease</keyword>
<evidence type="ECO:0000256" key="12">
    <source>
        <dbReference type="ARBA" id="ARBA00023180"/>
    </source>
</evidence>
<evidence type="ECO:0000313" key="14">
    <source>
        <dbReference type="Proteomes" id="UP000830198"/>
    </source>
</evidence>
<dbReference type="Proteomes" id="UP000830198">
    <property type="component" value="Chromosome"/>
</dbReference>
<keyword evidence="11" id="KW-0472">Membrane</keyword>
<comment type="cofactor">
    <cofactor evidence="2">
        <name>Co(2+)</name>
        <dbReference type="ChEBI" id="CHEBI:48828"/>
    </cofactor>
</comment>
<dbReference type="EMBL" id="CP095855">
    <property type="protein sequence ID" value="UPK71551.1"/>
    <property type="molecule type" value="Genomic_DNA"/>
</dbReference>
<dbReference type="PANTHER" id="PTHR31120">
    <property type="entry name" value="METALLOPROTEASE TIKI"/>
    <property type="match status" value="1"/>
</dbReference>
<keyword evidence="12" id="KW-0325">Glycoprotein</keyword>
<evidence type="ECO:0000256" key="8">
    <source>
        <dbReference type="ARBA" id="ARBA00022801"/>
    </source>
</evidence>
<evidence type="ECO:0000256" key="6">
    <source>
        <dbReference type="ARBA" id="ARBA00022723"/>
    </source>
</evidence>
<keyword evidence="10" id="KW-0482">Metalloprotease</keyword>
<keyword evidence="9" id="KW-1133">Transmembrane helix</keyword>
<keyword evidence="6" id="KW-0479">Metal-binding</keyword>
<evidence type="ECO:0000256" key="9">
    <source>
        <dbReference type="ARBA" id="ARBA00022989"/>
    </source>
</evidence>
<reference evidence="13 14" key="1">
    <citation type="submission" date="2022-04" db="EMBL/GenBank/DDBJ databases">
        <title>The arsenic-methylating capacity of Chitinophaga filiformis YT5 during chitin decomposition.</title>
        <authorList>
            <person name="Chen G."/>
            <person name="Liang Y."/>
        </authorList>
    </citation>
    <scope>NUCLEOTIDE SEQUENCE [LARGE SCALE GENOMIC DNA]</scope>
    <source>
        <strain evidence="13 14">YT5</strain>
    </source>
</reference>
<accession>A0ABY4IA50</accession>
<evidence type="ECO:0000256" key="2">
    <source>
        <dbReference type="ARBA" id="ARBA00001941"/>
    </source>
</evidence>